<gene>
    <name evidence="2" type="ORF">CA267_005580</name>
</gene>
<reference evidence="2 3" key="2">
    <citation type="submission" date="2020-04" db="EMBL/GenBank/DDBJ databases">
        <title>Complete genome sequence of Alteromonas pelagimontana 5.12T.</title>
        <authorList>
            <person name="Sinha R.K."/>
            <person name="Krishnan K.P."/>
            <person name="Kurian J.P."/>
        </authorList>
    </citation>
    <scope>NUCLEOTIDE SEQUENCE [LARGE SCALE GENOMIC DNA]</scope>
    <source>
        <strain evidence="2 3">5.12</strain>
    </source>
</reference>
<evidence type="ECO:0000313" key="2">
    <source>
        <dbReference type="EMBL" id="QJR82750.1"/>
    </source>
</evidence>
<evidence type="ECO:0000313" key="3">
    <source>
        <dbReference type="Proteomes" id="UP000219285"/>
    </source>
</evidence>
<dbReference type="AlphaFoldDB" id="A0A6M4MJI3"/>
<proteinExistence type="predicted"/>
<dbReference type="OrthoDB" id="6334575at2"/>
<feature type="transmembrane region" description="Helical" evidence="1">
    <location>
        <begin position="127"/>
        <end position="145"/>
    </location>
</feature>
<evidence type="ECO:0008006" key="4">
    <source>
        <dbReference type="Google" id="ProtNLM"/>
    </source>
</evidence>
<organism evidence="2 3">
    <name type="scientific">Alteromonas pelagimontana</name>
    <dbReference type="NCBI Taxonomy" id="1858656"/>
    <lineage>
        <taxon>Bacteria</taxon>
        <taxon>Pseudomonadati</taxon>
        <taxon>Pseudomonadota</taxon>
        <taxon>Gammaproteobacteria</taxon>
        <taxon>Alteromonadales</taxon>
        <taxon>Alteromonadaceae</taxon>
        <taxon>Alteromonas/Salinimonas group</taxon>
        <taxon>Alteromonas</taxon>
    </lineage>
</organism>
<protein>
    <recommendedName>
        <fullName evidence="4">DUF1761 domain-containing protein</fullName>
    </recommendedName>
</protein>
<keyword evidence="1" id="KW-1133">Transmembrane helix</keyword>
<keyword evidence="1" id="KW-0812">Transmembrane</keyword>
<evidence type="ECO:0000256" key="1">
    <source>
        <dbReference type="SAM" id="Phobius"/>
    </source>
</evidence>
<dbReference type="Proteomes" id="UP000219285">
    <property type="component" value="Chromosome"/>
</dbReference>
<accession>A0A6M4MJI3</accession>
<keyword evidence="3" id="KW-1185">Reference proteome</keyword>
<name>A0A6M4MJI3_9ALTE</name>
<dbReference type="KEGG" id="apel:CA267_005580"/>
<keyword evidence="1" id="KW-0472">Membrane</keyword>
<feature type="transmembrane region" description="Helical" evidence="1">
    <location>
        <begin position="12"/>
        <end position="31"/>
    </location>
</feature>
<sequence>MCREIQLRKILPFLKALVVGWLVTYFFASVFHTQSVLSGLVAIGVEIPLADRLATTAYDIWGLLPTYGSAILGAIFISMLIAVILNLWLKAPIALGAVAGATALLVTLLAMQPIMHVTLIAGARGPIGIALQCIAGAIGGAAFMWRYQHK</sequence>
<feature type="transmembrane region" description="Helical" evidence="1">
    <location>
        <begin position="95"/>
        <end position="115"/>
    </location>
</feature>
<feature type="transmembrane region" description="Helical" evidence="1">
    <location>
        <begin position="67"/>
        <end position="88"/>
    </location>
</feature>
<reference evidence="3" key="1">
    <citation type="submission" date="2014-12" db="EMBL/GenBank/DDBJ databases">
        <title>Complete genome sequence of a multi-drug resistant Klebsiella pneumoniae.</title>
        <authorList>
            <person name="Hua X."/>
            <person name="Chen Q."/>
            <person name="Li X."/>
            <person name="Feng Y."/>
            <person name="Ruan Z."/>
            <person name="Yu Y."/>
        </authorList>
    </citation>
    <scope>NUCLEOTIDE SEQUENCE [LARGE SCALE GENOMIC DNA]</scope>
    <source>
        <strain evidence="3">5.12</strain>
    </source>
</reference>
<dbReference type="EMBL" id="CP052766">
    <property type="protein sequence ID" value="QJR82750.1"/>
    <property type="molecule type" value="Genomic_DNA"/>
</dbReference>